<evidence type="ECO:0000256" key="6">
    <source>
        <dbReference type="ARBA" id="ARBA00023136"/>
    </source>
</evidence>
<dbReference type="Proteomes" id="UP001152795">
    <property type="component" value="Unassembled WGS sequence"/>
</dbReference>
<keyword evidence="4 9" id="KW-0732">Signal</keyword>
<evidence type="ECO:0000256" key="7">
    <source>
        <dbReference type="SAM" id="MobiDB-lite"/>
    </source>
</evidence>
<evidence type="ECO:0000313" key="10">
    <source>
        <dbReference type="EMBL" id="CAB3980731.1"/>
    </source>
</evidence>
<accession>A0A6S7G4I5</accession>
<feature type="region of interest" description="Disordered" evidence="7">
    <location>
        <begin position="207"/>
        <end position="227"/>
    </location>
</feature>
<comment type="subcellular location">
    <subcellularLocation>
        <location evidence="1">Membrane</location>
        <topology evidence="1">Single-pass membrane protein</topology>
    </subcellularLocation>
</comment>
<evidence type="ECO:0000256" key="4">
    <source>
        <dbReference type="ARBA" id="ARBA00022729"/>
    </source>
</evidence>
<name>A0A6S7G4I5_PARCT</name>
<proteinExistence type="inferred from homology"/>
<sequence length="227" mass="26130">MKSFLYVFVIFLNVYIQQSLGEDEIEESNARHFIEGKVIIQGDKLPEWASQTRVLVNGGEYIGFLKADGSFIISDVPSGSYIVEVASPNHLFEPVRVDINAKRGKIRARKVNFLQNSAVVTQPYPLKFKVKEPAKFFEKREAWKIKDFLFNPMVLMMILPLLLLLVLPKMMGQMDPETQKEMNSMNMFNQSQEMPEFSDMLTNWFSSGQKKKPVKTVAKKTPTGRRR</sequence>
<feature type="signal peptide" evidence="9">
    <location>
        <begin position="1"/>
        <end position="21"/>
    </location>
</feature>
<feature type="transmembrane region" description="Helical" evidence="8">
    <location>
        <begin position="148"/>
        <end position="167"/>
    </location>
</feature>
<dbReference type="InterPro" id="IPR039163">
    <property type="entry name" value="EMC7"/>
</dbReference>
<protein>
    <submittedName>
        <fullName evidence="10">ER membrane complex subunit 7-like</fullName>
    </submittedName>
</protein>
<dbReference type="PANTHER" id="PTHR13605">
    <property type="entry name" value="ER MEMBRANE PROTEIN COMPLEX SUBUNIT 7"/>
    <property type="match status" value="1"/>
</dbReference>
<dbReference type="InterPro" id="IPR019008">
    <property type="entry name" value="Beta_sandwich_EMC7"/>
</dbReference>
<keyword evidence="5 8" id="KW-1133">Transmembrane helix</keyword>
<evidence type="ECO:0000256" key="8">
    <source>
        <dbReference type="SAM" id="Phobius"/>
    </source>
</evidence>
<dbReference type="GO" id="GO:0072546">
    <property type="term" value="C:EMC complex"/>
    <property type="evidence" value="ECO:0007669"/>
    <property type="project" value="TreeGrafter"/>
</dbReference>
<comment type="caution">
    <text evidence="10">The sequence shown here is derived from an EMBL/GenBank/DDBJ whole genome shotgun (WGS) entry which is preliminary data.</text>
</comment>
<gene>
    <name evidence="10" type="ORF">PACLA_8A082784</name>
</gene>
<keyword evidence="11" id="KW-1185">Reference proteome</keyword>
<dbReference type="InterPro" id="IPR013784">
    <property type="entry name" value="Carb-bd-like_fold"/>
</dbReference>
<keyword evidence="6 8" id="KW-0472">Membrane</keyword>
<dbReference type="PANTHER" id="PTHR13605:SF4">
    <property type="entry name" value="ER MEMBRANE PROTEIN COMPLEX SUBUNIT 7"/>
    <property type="match status" value="1"/>
</dbReference>
<evidence type="ECO:0000256" key="9">
    <source>
        <dbReference type="SAM" id="SignalP"/>
    </source>
</evidence>
<keyword evidence="3 8" id="KW-0812">Transmembrane</keyword>
<evidence type="ECO:0000256" key="5">
    <source>
        <dbReference type="ARBA" id="ARBA00022989"/>
    </source>
</evidence>
<dbReference type="Pfam" id="PF09430">
    <property type="entry name" value="EMC7_beta-sandw"/>
    <property type="match status" value="1"/>
</dbReference>
<evidence type="ECO:0000256" key="3">
    <source>
        <dbReference type="ARBA" id="ARBA00022692"/>
    </source>
</evidence>
<reference evidence="10" key="1">
    <citation type="submission" date="2020-04" db="EMBL/GenBank/DDBJ databases">
        <authorList>
            <person name="Alioto T."/>
            <person name="Alioto T."/>
            <person name="Gomez Garrido J."/>
        </authorList>
    </citation>
    <scope>NUCLEOTIDE SEQUENCE</scope>
    <source>
        <strain evidence="10">A484AB</strain>
    </source>
</reference>
<evidence type="ECO:0000256" key="1">
    <source>
        <dbReference type="ARBA" id="ARBA00004167"/>
    </source>
</evidence>
<comment type="similarity">
    <text evidence="2">Belongs to the EMC7 family.</text>
</comment>
<dbReference type="AlphaFoldDB" id="A0A6S7G4I5"/>
<dbReference type="EMBL" id="CACRXK020000318">
    <property type="protein sequence ID" value="CAB3980731.1"/>
    <property type="molecule type" value="Genomic_DNA"/>
</dbReference>
<evidence type="ECO:0000313" key="11">
    <source>
        <dbReference type="Proteomes" id="UP001152795"/>
    </source>
</evidence>
<organism evidence="10 11">
    <name type="scientific">Paramuricea clavata</name>
    <name type="common">Red gorgonian</name>
    <name type="synonym">Violescent sea-whip</name>
    <dbReference type="NCBI Taxonomy" id="317549"/>
    <lineage>
        <taxon>Eukaryota</taxon>
        <taxon>Metazoa</taxon>
        <taxon>Cnidaria</taxon>
        <taxon>Anthozoa</taxon>
        <taxon>Octocorallia</taxon>
        <taxon>Malacalcyonacea</taxon>
        <taxon>Plexauridae</taxon>
        <taxon>Paramuricea</taxon>
    </lineage>
</organism>
<evidence type="ECO:0000256" key="2">
    <source>
        <dbReference type="ARBA" id="ARBA00008880"/>
    </source>
</evidence>
<feature type="compositionally biased region" description="Basic residues" evidence="7">
    <location>
        <begin position="209"/>
        <end position="227"/>
    </location>
</feature>
<dbReference type="SUPFAM" id="SSF49452">
    <property type="entry name" value="Starch-binding domain-like"/>
    <property type="match status" value="1"/>
</dbReference>
<feature type="chain" id="PRO_5043568486" evidence="9">
    <location>
        <begin position="22"/>
        <end position="227"/>
    </location>
</feature>
<dbReference type="OrthoDB" id="27095at2759"/>
<dbReference type="GO" id="GO:0030246">
    <property type="term" value="F:carbohydrate binding"/>
    <property type="evidence" value="ECO:0007669"/>
    <property type="project" value="InterPro"/>
</dbReference>